<dbReference type="GO" id="GO:0000272">
    <property type="term" value="P:polysaccharide catabolic process"/>
    <property type="evidence" value="ECO:0007669"/>
    <property type="project" value="UniProtKB-KW"/>
</dbReference>
<feature type="region of interest" description="Disordered" evidence="3">
    <location>
        <begin position="1562"/>
        <end position="1582"/>
    </location>
</feature>
<dbReference type="RefSeq" id="WP_210898030.1">
    <property type="nucleotide sequence ID" value="NZ_CP071696.1"/>
</dbReference>
<dbReference type="KEGG" id="aarc:G127AT_14400"/>
<dbReference type="Gene3D" id="2.60.40.3440">
    <property type="match status" value="1"/>
</dbReference>
<dbReference type="CDD" id="cd00063">
    <property type="entry name" value="FN3"/>
    <property type="match status" value="1"/>
</dbReference>
<evidence type="ECO:0000313" key="5">
    <source>
        <dbReference type="EMBL" id="QTX04440.1"/>
    </source>
</evidence>
<keyword evidence="1" id="KW-0326">Glycosidase</keyword>
<dbReference type="NCBIfam" id="NF012211">
    <property type="entry name" value="tand_rpt_95"/>
    <property type="match status" value="1"/>
</dbReference>
<feature type="domain" description="Fibronectin type-III" evidence="4">
    <location>
        <begin position="1493"/>
        <end position="1582"/>
    </location>
</feature>
<keyword evidence="1" id="KW-0378">Hydrolase</keyword>
<dbReference type="SUPFAM" id="SSF49265">
    <property type="entry name" value="Fibronectin type III"/>
    <property type="match status" value="1"/>
</dbReference>
<keyword evidence="6" id="KW-1185">Reference proteome</keyword>
<dbReference type="PANTHER" id="PTHR34720:SF9">
    <property type="entry name" value="BLR4714 PROTEIN"/>
    <property type="match status" value="1"/>
</dbReference>
<feature type="compositionally biased region" description="Basic and acidic residues" evidence="3">
    <location>
        <begin position="374"/>
        <end position="401"/>
    </location>
</feature>
<sequence length="1777" mass="186726">MGAFATRFAGRNQIASAVILGLLAAGTVTVAALHPGFAVTDPELHARDVWVTNGKELMAGRLNRQIEELDAAVNAASNDIDVFQDGDDGFLYDRSVGTVERIDPAFTTLTQRIDVPPASSIAYGGDVLAVLSPKGELWTVDAGAELAFSAGAEDALAKLGEGARVAVSTKGTVFATSPSKGKLLTLERGGEPEWSGLPKLADHEIAAVGERAVVLDRERSQLVAGDRMLPLPEEGVRIQQSGAEHDEAYVAGSAGLMAVPLDGGEVREIPSGGADGGTDPERVAAPVRLGGCVHGAWAEAARYLAACDGLEPAGQDIEQPTAGQRLEFRVNRDVIVLNNLNNGNAWLVDSDLRLVENWEDVSPPEESETEEGDEKSSRQSFEDTLAERTEENRPPVARDDAFGVRAERTTVLDLLANDTDPDGDVLTIASTTEVPEAAGRLEAIDGGRALQFTPAPGAAGTVSFRYGVDDGRGGVAEASVNVRVVPAGENSAPEQLRHSTLAVEQGQQISTNVLADWIDPDGDDLYLVNASPTSGDSVRYSPDGFVTFEHRSGELGTKEIKIVVSDGDQTATGDLKVEVEAAGSLNPVGTPDYLETFAGETVLVEPLENDLSPSGQPLELIGVKDAPGDIEVTPNIERGTLSVRSDQPGDYLFLYELAAGSATSLGLIRISVAEPPEEALPPIAVKDTAYLRPNEPTVVPVLANDVSPSGSVLAVQAVDDSATDGLVSLEIITNTAVRITASQPIDEQLRFSYTVSDGVQSAEATVTIVPVPPLVKHQPPVAVDDSVRVRAGDIVTVPVLDNDYHPDAAEIHVAQDLVDVGEDGDGLAFVSKDAVRYQAPETPGVYSVVYAAEDESGQRATASVTFTVVGPDPEHNRAPMPTPITSRVFAGSAVRIDVPLDGLDPDGDSVRLTGISSEPALGRIAERTSEGFVYAAFEGSAGTDAFQYEVTDTGGETATGTIRIGVIPRPALQLPPNAVDDEIEMKPGRTASVEVLLNDSDPSGFELHVAELPKTDDGIEAEIQDRRRVVVRSSEQEGAYTLRYTVSNGHGGTDTAFVQIAVSKDAVVKPPTAEDQVIEPDDVLQNPLVNVDPLDDATNPGGLIDDLKVSVEGPNAGRAEVHEDGSIDVEAGNERYVVAYRLTNDIDELSARAFIVVPPIPGSDSGAEEREKTPEEIAAEERAKFPAPHLADLGEVIVPMNGEISWKLSDIVVVPSGKPPLMLSARATNASEDPFVDDQTLRFVPEKDYRGRAQVSFDVTDGTSADDPVGRRAVLTIPIIVGDPEFKDTPPAFTPRTETLEAGEEPIEIDLRASSDHPNPDVIEQLTYTNLTGTSEDIEAEIDGGTLRVSAPIGVQPGTAATLAFDVGFGEFTVPGEVEVKVVSSTRALPKAVEDEEVEITRGKSGTSQVLKNDFNPFDQDELPLTVIDAKIAQDGVDSKAQVSFTDSTVTVKTGSSFTGNIAVTYRIQDATKDPAREVTGTAQFVVRDKPDAPAKPTVSADDGEATVKWKAPADNNSEITGYVVHYGGTSKKFDAGDAGTAQTIGSLSNGTTYTFTVTATNDKGTSEASPGASATPYGKPTAVRSLSLDRSGEGPNGRITATWAAPSDLGGKSVTYVVSGPGGTKETTSGIMTFTGLSAGSHTVTVHAVNEGGKVGPKTSKSASVPEPSPSGTIGKGARKGCDSGGGGCANVRITWKNMDPGTYRVYATTNGGPCCGWQETMTIPADGRFELSNHLGQRSGSETIAVRFENVSGGTSRTLGGISGSQWNNLGYNTW</sequence>
<evidence type="ECO:0000259" key="4">
    <source>
        <dbReference type="PROSITE" id="PS50853"/>
    </source>
</evidence>
<keyword evidence="2" id="KW-0624">Polysaccharide degradation</keyword>
<organism evidence="5 6">
    <name type="scientific">Agromyces archimandritae</name>
    <dbReference type="NCBI Taxonomy" id="2781962"/>
    <lineage>
        <taxon>Bacteria</taxon>
        <taxon>Bacillati</taxon>
        <taxon>Actinomycetota</taxon>
        <taxon>Actinomycetes</taxon>
        <taxon>Micrococcales</taxon>
        <taxon>Microbacteriaceae</taxon>
        <taxon>Agromyces</taxon>
    </lineage>
</organism>
<dbReference type="InterPro" id="IPR003961">
    <property type="entry name" value="FN3_dom"/>
</dbReference>
<evidence type="ECO:0000256" key="2">
    <source>
        <dbReference type="ARBA" id="ARBA00023326"/>
    </source>
</evidence>
<proteinExistence type="predicted"/>
<evidence type="ECO:0000256" key="3">
    <source>
        <dbReference type="SAM" id="MobiDB-lite"/>
    </source>
</evidence>
<feature type="compositionally biased region" description="Acidic residues" evidence="3">
    <location>
        <begin position="360"/>
        <end position="373"/>
    </location>
</feature>
<dbReference type="GO" id="GO:0016798">
    <property type="term" value="F:hydrolase activity, acting on glycosyl bonds"/>
    <property type="evidence" value="ECO:0007669"/>
    <property type="project" value="UniProtKB-KW"/>
</dbReference>
<evidence type="ECO:0000313" key="6">
    <source>
        <dbReference type="Proteomes" id="UP000671914"/>
    </source>
</evidence>
<dbReference type="Gene3D" id="2.60.40.10">
    <property type="entry name" value="Immunoglobulins"/>
    <property type="match status" value="1"/>
</dbReference>
<dbReference type="Pfam" id="PF00041">
    <property type="entry name" value="fn3"/>
    <property type="match status" value="1"/>
</dbReference>
<dbReference type="PANTHER" id="PTHR34720">
    <property type="entry name" value="MICROCYSTIN DEPENDENT PROTEIN"/>
    <property type="match status" value="1"/>
</dbReference>
<name>A0A975FL02_9MICO</name>
<dbReference type="Proteomes" id="UP000671914">
    <property type="component" value="Chromosome"/>
</dbReference>
<accession>A0A975FL02</accession>
<protein>
    <submittedName>
        <fullName evidence="5">Cadherin-like domain-containing protein</fullName>
    </submittedName>
</protein>
<dbReference type="EMBL" id="CP071696">
    <property type="protein sequence ID" value="QTX04440.1"/>
    <property type="molecule type" value="Genomic_DNA"/>
</dbReference>
<gene>
    <name evidence="5" type="ORF">G127AT_14400</name>
</gene>
<feature type="region of interest" description="Disordered" evidence="3">
    <location>
        <begin position="360"/>
        <end position="401"/>
    </location>
</feature>
<keyword evidence="2" id="KW-0119">Carbohydrate metabolism</keyword>
<dbReference type="PROSITE" id="PS50853">
    <property type="entry name" value="FN3"/>
    <property type="match status" value="1"/>
</dbReference>
<evidence type="ECO:0000256" key="1">
    <source>
        <dbReference type="ARBA" id="ARBA00023295"/>
    </source>
</evidence>
<dbReference type="InterPro" id="IPR013783">
    <property type="entry name" value="Ig-like_fold"/>
</dbReference>
<dbReference type="InterPro" id="IPR036116">
    <property type="entry name" value="FN3_sf"/>
</dbReference>
<dbReference type="SMART" id="SM00060">
    <property type="entry name" value="FN3"/>
    <property type="match status" value="2"/>
</dbReference>
<dbReference type="Pfam" id="PF17963">
    <property type="entry name" value="Big_9"/>
    <property type="match status" value="6"/>
</dbReference>
<dbReference type="Gene3D" id="2.60.40.2810">
    <property type="match status" value="1"/>
</dbReference>
<reference evidence="5" key="1">
    <citation type="submission" date="2021-03" db="EMBL/GenBank/DDBJ databases">
        <title>Agromyces archimandritus sp. nov., isolated from the cockroach Archimandrita tessellata.</title>
        <authorList>
            <person name="Guzman J."/>
            <person name="Ortuzar M."/>
            <person name="Poehlein A."/>
            <person name="Daniel R."/>
            <person name="Trujillo M."/>
            <person name="Vilcinskas A."/>
        </authorList>
    </citation>
    <scope>NUCLEOTIDE SEQUENCE</scope>
    <source>
        <strain evidence="5">G127AT</strain>
    </source>
</reference>
<feature type="region of interest" description="Disordered" evidence="3">
    <location>
        <begin position="1652"/>
        <end position="1681"/>
    </location>
</feature>